<reference evidence="2" key="1">
    <citation type="submission" date="2018-05" db="EMBL/GenBank/DDBJ databases">
        <authorList>
            <person name="Lanie J.A."/>
            <person name="Ng W.-L."/>
            <person name="Kazmierczak K.M."/>
            <person name="Andrzejewski T.M."/>
            <person name="Davidsen T.M."/>
            <person name="Wayne K.J."/>
            <person name="Tettelin H."/>
            <person name="Glass J.I."/>
            <person name="Rusch D."/>
            <person name="Podicherti R."/>
            <person name="Tsui H.-C.T."/>
            <person name="Winkler M.E."/>
        </authorList>
    </citation>
    <scope>NUCLEOTIDE SEQUENCE</scope>
</reference>
<evidence type="ECO:0000256" key="1">
    <source>
        <dbReference type="SAM" id="Phobius"/>
    </source>
</evidence>
<gene>
    <name evidence="2" type="ORF">METZ01_LOCUS288261</name>
</gene>
<keyword evidence="1" id="KW-1133">Transmembrane helix</keyword>
<organism evidence="2">
    <name type="scientific">marine metagenome</name>
    <dbReference type="NCBI Taxonomy" id="408172"/>
    <lineage>
        <taxon>unclassified sequences</taxon>
        <taxon>metagenomes</taxon>
        <taxon>ecological metagenomes</taxon>
    </lineage>
</organism>
<feature type="non-terminal residue" evidence="2">
    <location>
        <position position="209"/>
    </location>
</feature>
<dbReference type="EMBL" id="UINC01086708">
    <property type="protein sequence ID" value="SVC35407.1"/>
    <property type="molecule type" value="Genomic_DNA"/>
</dbReference>
<evidence type="ECO:0008006" key="3">
    <source>
        <dbReference type="Google" id="ProtNLM"/>
    </source>
</evidence>
<evidence type="ECO:0000313" key="2">
    <source>
        <dbReference type="EMBL" id="SVC35407.1"/>
    </source>
</evidence>
<keyword evidence="1" id="KW-0812">Transmembrane</keyword>
<accession>A0A382LJN5</accession>
<proteinExistence type="predicted"/>
<sequence>MATMLGKRQVRCRVVRYAVLVVVAVCSAVLVAQNRDLPPEPGPTTVGQLGVSQPTFRTGVTLVSTDVVVRDEDGAFVPELGRDDFRVFEDGIEQEIASLVLVHGGRVYNQLQPPPLAQEGLILPTARPRNDTAGRIFILFVDDLHLVTSLTPKVRQVAVQIAENLVHEGDLFGIISTGPSSLSIDMTYDRQVLNDAIERITGDGFSVRE</sequence>
<feature type="transmembrane region" description="Helical" evidence="1">
    <location>
        <begin position="14"/>
        <end position="32"/>
    </location>
</feature>
<protein>
    <recommendedName>
        <fullName evidence="3">VWFA domain-containing protein</fullName>
    </recommendedName>
</protein>
<name>A0A382LJN5_9ZZZZ</name>
<keyword evidence="1" id="KW-0472">Membrane</keyword>
<dbReference type="AlphaFoldDB" id="A0A382LJN5"/>